<comment type="caution">
    <text evidence="2">The sequence shown here is derived from an EMBL/GenBank/DDBJ whole genome shotgun (WGS) entry which is preliminary data.</text>
</comment>
<accession>A0ABR8U540</accession>
<gene>
    <name evidence="2" type="ORF">H9641_19620</name>
</gene>
<name>A0ABR8U540_9CELL</name>
<evidence type="ECO:0000256" key="1">
    <source>
        <dbReference type="SAM" id="Phobius"/>
    </source>
</evidence>
<evidence type="ECO:0000313" key="3">
    <source>
        <dbReference type="Proteomes" id="UP000655570"/>
    </source>
</evidence>
<proteinExistence type="predicted"/>
<evidence type="ECO:0000313" key="2">
    <source>
        <dbReference type="EMBL" id="MBD7982909.1"/>
    </source>
</evidence>
<sequence>MSVSRDLETAALARLRRTVAGWIVGLVLAFLVALPAMFFYAMGRESQSDACNAPARVVSLCDLAPERFGWMVTLLAAPFLIGILIARPRHTRIYVAVIAVAAGTLFAAMLATGDPNYPIFELHPRPDQRGA</sequence>
<feature type="transmembrane region" description="Helical" evidence="1">
    <location>
        <begin position="93"/>
        <end position="112"/>
    </location>
</feature>
<keyword evidence="3" id="KW-1185">Reference proteome</keyword>
<organism evidence="2 3">
    <name type="scientific">Oerskovia merdavium</name>
    <dbReference type="NCBI Taxonomy" id="2762227"/>
    <lineage>
        <taxon>Bacteria</taxon>
        <taxon>Bacillati</taxon>
        <taxon>Actinomycetota</taxon>
        <taxon>Actinomycetes</taxon>
        <taxon>Micrococcales</taxon>
        <taxon>Cellulomonadaceae</taxon>
        <taxon>Oerskovia</taxon>
    </lineage>
</organism>
<feature type="transmembrane region" description="Helical" evidence="1">
    <location>
        <begin position="20"/>
        <end position="40"/>
    </location>
</feature>
<keyword evidence="1" id="KW-1133">Transmembrane helix</keyword>
<reference evidence="2 3" key="1">
    <citation type="submission" date="2020-08" db="EMBL/GenBank/DDBJ databases">
        <title>A Genomic Blueprint of the Chicken Gut Microbiome.</title>
        <authorList>
            <person name="Gilroy R."/>
            <person name="Ravi A."/>
            <person name="Getino M."/>
            <person name="Pursley I."/>
            <person name="Horton D.L."/>
            <person name="Alikhan N.-F."/>
            <person name="Baker D."/>
            <person name="Gharbi K."/>
            <person name="Hall N."/>
            <person name="Watson M."/>
            <person name="Adriaenssens E.M."/>
            <person name="Foster-Nyarko E."/>
            <person name="Jarju S."/>
            <person name="Secka A."/>
            <person name="Antonio M."/>
            <person name="Oren A."/>
            <person name="Chaudhuri R."/>
            <person name="La Ragione R.M."/>
            <person name="Hildebrand F."/>
            <person name="Pallen M.J."/>
        </authorList>
    </citation>
    <scope>NUCLEOTIDE SEQUENCE [LARGE SCALE GENOMIC DNA]</scope>
    <source>
        <strain evidence="2 3">Sa2CUA9</strain>
    </source>
</reference>
<feature type="transmembrane region" description="Helical" evidence="1">
    <location>
        <begin position="68"/>
        <end position="86"/>
    </location>
</feature>
<dbReference type="EMBL" id="JACSQF010000033">
    <property type="protein sequence ID" value="MBD7982909.1"/>
    <property type="molecule type" value="Genomic_DNA"/>
</dbReference>
<protein>
    <submittedName>
        <fullName evidence="2">Uncharacterized protein</fullName>
    </submittedName>
</protein>
<keyword evidence="1" id="KW-0812">Transmembrane</keyword>
<dbReference type="RefSeq" id="WP_191806090.1">
    <property type="nucleotide sequence ID" value="NZ_JACSQF010000033.1"/>
</dbReference>
<dbReference type="Proteomes" id="UP000655570">
    <property type="component" value="Unassembled WGS sequence"/>
</dbReference>
<keyword evidence="1" id="KW-0472">Membrane</keyword>